<dbReference type="EMBL" id="CAEZVL010000213">
    <property type="protein sequence ID" value="CAB4638705.1"/>
    <property type="molecule type" value="Genomic_DNA"/>
</dbReference>
<evidence type="ECO:0000313" key="1">
    <source>
        <dbReference type="EMBL" id="CAB4638705.1"/>
    </source>
</evidence>
<reference evidence="1" key="1">
    <citation type="submission" date="2020-05" db="EMBL/GenBank/DDBJ databases">
        <authorList>
            <person name="Chiriac C."/>
            <person name="Salcher M."/>
            <person name="Ghai R."/>
            <person name="Kavagutti S V."/>
        </authorList>
    </citation>
    <scope>NUCLEOTIDE SEQUENCE</scope>
</reference>
<gene>
    <name evidence="1" type="ORF">UFOPK1960_01169</name>
</gene>
<dbReference type="AlphaFoldDB" id="A0A6J6JQP1"/>
<organism evidence="1">
    <name type="scientific">freshwater metagenome</name>
    <dbReference type="NCBI Taxonomy" id="449393"/>
    <lineage>
        <taxon>unclassified sequences</taxon>
        <taxon>metagenomes</taxon>
        <taxon>ecological metagenomes</taxon>
    </lineage>
</organism>
<sequence>MTQSAIISRFVWLSVTIRYALWRRLTFSTLVSVVIVPPIERMACCRARVSVVKPPRGVSKIGVFRVGADFLRLRAVRRALLPTARSANCGTIAKLKF</sequence>
<proteinExistence type="predicted"/>
<protein>
    <submittedName>
        <fullName evidence="1">Unannotated protein</fullName>
    </submittedName>
</protein>
<accession>A0A6J6JQP1</accession>
<name>A0A6J6JQP1_9ZZZZ</name>